<dbReference type="AlphaFoldDB" id="A0AAU9I4N6"/>
<name>A0AAU9I4N6_9CILI</name>
<protein>
    <submittedName>
        <fullName evidence="1">Uncharacterized protein</fullName>
    </submittedName>
</protein>
<accession>A0AAU9I4N6</accession>
<proteinExistence type="predicted"/>
<sequence length="292" mass="34481">MGYNFWKAGLAINLSIFLTSKLIEKHAKSKIKAKNSQIDKELTTSKNYWKEAKNLQGRIEKNNSMLKDLGEKLNLIEISLNGLSNNIRVVDRSMLRLKSFTTIYNNDESESFPEYLFEFQLPPLERNYRSRNAHFDEQYQVEYNYQIEKIYIGLYKLIRILLSLGMLKIFLLSHQNIWTFPLHLIKVLYNCPRMALFCAILGQFLYSIYDLSNSLKKLNERNCQEKIDKLLRSKAYIEDWINEAKIIEREQIDSMERIIDSFTRSIESNSELIAPIQKHIENQGMSEQNKNK</sequence>
<evidence type="ECO:0000313" key="1">
    <source>
        <dbReference type="EMBL" id="CAG9310054.1"/>
    </source>
</evidence>
<reference evidence="1" key="1">
    <citation type="submission" date="2021-09" db="EMBL/GenBank/DDBJ databases">
        <authorList>
            <consortium name="AG Swart"/>
            <person name="Singh M."/>
            <person name="Singh A."/>
            <person name="Seah K."/>
            <person name="Emmerich C."/>
        </authorList>
    </citation>
    <scope>NUCLEOTIDE SEQUENCE</scope>
    <source>
        <strain evidence="1">ATCC30299</strain>
    </source>
</reference>
<keyword evidence="2" id="KW-1185">Reference proteome</keyword>
<dbReference type="Proteomes" id="UP001162131">
    <property type="component" value="Unassembled WGS sequence"/>
</dbReference>
<evidence type="ECO:0000313" key="2">
    <source>
        <dbReference type="Proteomes" id="UP001162131"/>
    </source>
</evidence>
<comment type="caution">
    <text evidence="1">The sequence shown here is derived from an EMBL/GenBank/DDBJ whole genome shotgun (WGS) entry which is preliminary data.</text>
</comment>
<gene>
    <name evidence="1" type="ORF">BSTOLATCC_MIC266</name>
</gene>
<dbReference type="EMBL" id="CAJZBQ010000001">
    <property type="protein sequence ID" value="CAG9310054.1"/>
    <property type="molecule type" value="Genomic_DNA"/>
</dbReference>
<organism evidence="1 2">
    <name type="scientific">Blepharisma stoltei</name>
    <dbReference type="NCBI Taxonomy" id="1481888"/>
    <lineage>
        <taxon>Eukaryota</taxon>
        <taxon>Sar</taxon>
        <taxon>Alveolata</taxon>
        <taxon>Ciliophora</taxon>
        <taxon>Postciliodesmatophora</taxon>
        <taxon>Heterotrichea</taxon>
        <taxon>Heterotrichida</taxon>
        <taxon>Blepharismidae</taxon>
        <taxon>Blepharisma</taxon>
    </lineage>
</organism>